<comment type="caution">
    <text evidence="1">The sequence shown here is derived from an EMBL/GenBank/DDBJ whole genome shotgun (WGS) entry which is preliminary data.</text>
</comment>
<reference evidence="1 2" key="2">
    <citation type="journal article" date="2022" name="Mol. Ecol. Resour.">
        <title>The genomes of chicory, endive, great burdock and yacon provide insights into Asteraceae paleo-polyploidization history and plant inulin production.</title>
        <authorList>
            <person name="Fan W."/>
            <person name="Wang S."/>
            <person name="Wang H."/>
            <person name="Wang A."/>
            <person name="Jiang F."/>
            <person name="Liu H."/>
            <person name="Zhao H."/>
            <person name="Xu D."/>
            <person name="Zhang Y."/>
        </authorList>
    </citation>
    <scope>NUCLEOTIDE SEQUENCE [LARGE SCALE GENOMIC DNA]</scope>
    <source>
        <strain evidence="2">cv. Yunnan</strain>
        <tissue evidence="1">Leaves</tissue>
    </source>
</reference>
<gene>
    <name evidence="1" type="ORF">L1987_73925</name>
</gene>
<evidence type="ECO:0000313" key="2">
    <source>
        <dbReference type="Proteomes" id="UP001056120"/>
    </source>
</evidence>
<sequence length="396" mass="44277">MNDQKDKFWPMLTKLGVTMKSEEELMGKALMKRVMQNWLPAATALLEMMIFHLPSPHTAQRYRVENLYEGPLDDVYANAIRNCDPDGPLMIYVSKMIPASDKGRFFAFGRVFAGKVSTGLKVRIMGPNYVPGEKKDLYVKSVQRTVIWMGKKQETVEDVPCGNTVAMVGLDQFITKNATLTNEKEVDAHPIRAMKFSVSPVVCVAVQCKVASDLPKLVEARPMEDGLAEAIDEGRIGPRDDPKVRGKILAEEFGWDKDLVKKIWCFGQETTGPNMVVDMCKGVQYLNEIKDSVVAGFQWATKEGVGMCLRKWQRPGTPLYNIKAYLPVVESFGFSGALRASTSGQAFPQCVFDHWDMMSSDPLEAGSQASTLVAQIRKRKGLKEQMTPLSEFEDKL</sequence>
<name>A0ACB9A170_9ASTR</name>
<organism evidence="1 2">
    <name type="scientific">Smallanthus sonchifolius</name>
    <dbReference type="NCBI Taxonomy" id="185202"/>
    <lineage>
        <taxon>Eukaryota</taxon>
        <taxon>Viridiplantae</taxon>
        <taxon>Streptophyta</taxon>
        <taxon>Embryophyta</taxon>
        <taxon>Tracheophyta</taxon>
        <taxon>Spermatophyta</taxon>
        <taxon>Magnoliopsida</taxon>
        <taxon>eudicotyledons</taxon>
        <taxon>Gunneridae</taxon>
        <taxon>Pentapetalae</taxon>
        <taxon>asterids</taxon>
        <taxon>campanulids</taxon>
        <taxon>Asterales</taxon>
        <taxon>Asteraceae</taxon>
        <taxon>Asteroideae</taxon>
        <taxon>Heliantheae alliance</taxon>
        <taxon>Millerieae</taxon>
        <taxon>Smallanthus</taxon>
    </lineage>
</organism>
<accession>A0ACB9A170</accession>
<reference evidence="2" key="1">
    <citation type="journal article" date="2022" name="Mol. Ecol. Resour.">
        <title>The genomes of chicory, endive, great burdock and yacon provide insights into Asteraceae palaeo-polyploidization history and plant inulin production.</title>
        <authorList>
            <person name="Fan W."/>
            <person name="Wang S."/>
            <person name="Wang H."/>
            <person name="Wang A."/>
            <person name="Jiang F."/>
            <person name="Liu H."/>
            <person name="Zhao H."/>
            <person name="Xu D."/>
            <person name="Zhang Y."/>
        </authorList>
    </citation>
    <scope>NUCLEOTIDE SEQUENCE [LARGE SCALE GENOMIC DNA]</scope>
    <source>
        <strain evidence="2">cv. Yunnan</strain>
    </source>
</reference>
<keyword evidence="2" id="KW-1185">Reference proteome</keyword>
<dbReference type="EMBL" id="CM042042">
    <property type="protein sequence ID" value="KAI3703731.1"/>
    <property type="molecule type" value="Genomic_DNA"/>
</dbReference>
<protein>
    <submittedName>
        <fullName evidence="1">Uncharacterized protein</fullName>
    </submittedName>
</protein>
<dbReference type="Proteomes" id="UP001056120">
    <property type="component" value="Linkage Group LG25"/>
</dbReference>
<proteinExistence type="predicted"/>
<evidence type="ECO:0000313" key="1">
    <source>
        <dbReference type="EMBL" id="KAI3703731.1"/>
    </source>
</evidence>